<dbReference type="STRING" id="946077.W5A_03249"/>
<dbReference type="EMBL" id="AJJU01000003">
    <property type="protein sequence ID" value="EID75926.1"/>
    <property type="molecule type" value="Genomic_DNA"/>
</dbReference>
<feature type="chain" id="PRO_5003635261" description="Tetratricopeptide repeat protein" evidence="4">
    <location>
        <begin position="20"/>
        <end position="595"/>
    </location>
</feature>
<dbReference type="PANTHER" id="PTHR44943">
    <property type="entry name" value="CELLULOSE SYNTHASE OPERON PROTEIN C"/>
    <property type="match status" value="1"/>
</dbReference>
<proteinExistence type="predicted"/>
<dbReference type="eggNOG" id="COG0457">
    <property type="taxonomic scope" value="Bacteria"/>
</dbReference>
<feature type="repeat" description="TPR" evidence="3">
    <location>
        <begin position="153"/>
        <end position="186"/>
    </location>
</feature>
<reference evidence="5 6" key="1">
    <citation type="journal article" date="2012" name="J. Bacteriol.">
        <title>Genome Sequence of the Halotolerant Bacterium Imtechella halotolerans K1T.</title>
        <authorList>
            <person name="Kumar S."/>
            <person name="Vikram S."/>
            <person name="Subramanian S."/>
            <person name="Raghava G.P."/>
            <person name="Pinnaka A.K."/>
        </authorList>
    </citation>
    <scope>NUCLEOTIDE SEQUENCE [LARGE SCALE GENOMIC DNA]</scope>
    <source>
        <strain evidence="5 6">K1</strain>
    </source>
</reference>
<dbReference type="InterPro" id="IPR011990">
    <property type="entry name" value="TPR-like_helical_dom_sf"/>
</dbReference>
<accession>I0WHR0</accession>
<name>I0WHR0_9FLAO</name>
<dbReference type="SMART" id="SM00028">
    <property type="entry name" value="TPR"/>
    <property type="match status" value="8"/>
</dbReference>
<dbReference type="RefSeq" id="WP_008237370.1">
    <property type="nucleotide sequence ID" value="NZ_AJJU01000003.1"/>
</dbReference>
<dbReference type="InterPro" id="IPR051685">
    <property type="entry name" value="Ycf3/AcsC/BcsC/TPR_MFPF"/>
</dbReference>
<comment type="caution">
    <text evidence="5">The sequence shown here is derived from an EMBL/GenBank/DDBJ whole genome shotgun (WGS) entry which is preliminary data.</text>
</comment>
<protein>
    <recommendedName>
        <fullName evidence="7">Tetratricopeptide repeat protein</fullName>
    </recommendedName>
</protein>
<keyword evidence="2 3" id="KW-0802">TPR repeat</keyword>
<keyword evidence="1" id="KW-0677">Repeat</keyword>
<gene>
    <name evidence="5" type="ORF">W5A_03249</name>
</gene>
<evidence type="ECO:0008006" key="7">
    <source>
        <dbReference type="Google" id="ProtNLM"/>
    </source>
</evidence>
<organism evidence="5 6">
    <name type="scientific">Imtechella halotolerans K1</name>
    <dbReference type="NCBI Taxonomy" id="946077"/>
    <lineage>
        <taxon>Bacteria</taxon>
        <taxon>Pseudomonadati</taxon>
        <taxon>Bacteroidota</taxon>
        <taxon>Flavobacteriia</taxon>
        <taxon>Flavobacteriales</taxon>
        <taxon>Flavobacteriaceae</taxon>
        <taxon>Imtechella</taxon>
    </lineage>
</organism>
<keyword evidence="4" id="KW-0732">Signal</keyword>
<dbReference type="InterPro" id="IPR019734">
    <property type="entry name" value="TPR_rpt"/>
</dbReference>
<evidence type="ECO:0000313" key="5">
    <source>
        <dbReference type="EMBL" id="EID75926.1"/>
    </source>
</evidence>
<keyword evidence="6" id="KW-1185">Reference proteome</keyword>
<dbReference type="Gene3D" id="1.25.40.10">
    <property type="entry name" value="Tetratricopeptide repeat domain"/>
    <property type="match status" value="3"/>
</dbReference>
<dbReference type="OrthoDB" id="9763354at2"/>
<dbReference type="Pfam" id="PF13174">
    <property type="entry name" value="TPR_6"/>
    <property type="match status" value="1"/>
</dbReference>
<dbReference type="PATRIC" id="fig|946077.3.peg.657"/>
<dbReference type="PROSITE" id="PS50005">
    <property type="entry name" value="TPR"/>
    <property type="match status" value="1"/>
</dbReference>
<sequence length="595" mass="68898">MRYVCFLFLLIFSSGSLFSQQDILAKQYLDEGAFEKALSMYQVLYREMPTQIDFFQKIILCHQQLEQYDKAEVLLKEKLENPNVSPLYYIELGYNFQLQEQTDEAAKYYDKAIGKLQDIPTYAYLIGYTFQQKSLLDYAVRSYKEGLELAPSQNLHLNLARVYGEMGDIEEMFNTYLDLIVLNPESQRAVVSGIYPFLTMDYSGVNVSILRRQLIKRSQETADIVWNELLSWLFVQQQQYGQAFLQERAIYKRSGETTISRLEELAAVAMDGGDRDNARIIYEFIVANAYDPEPLINAKLKLLTLNLENVSPTVVERSYIEFKELYEQYGDSPFGWHLEIEYGNFLAYYKGDFASANRLLKAGIERVRPRRHQAQLKMTLAAILVFYEHFNEALIYYSQVQKDFKNDVLGQEARFKIAQTSFYKGDFRWAENQLDVLKSSTSQLIANDALQLKLLISDNSLQDSLKTALKLYAKADLLALQKKTDQAIAVLDEILANHKGESIEDEALFKQAQLFENQSKYDLAQSNYLKILEYFNGDILSDDALFHLAKLYEGELGEPNKALELYERILLGHPDSIFYVEARKNYRKLRGDDIN</sequence>
<evidence type="ECO:0000256" key="3">
    <source>
        <dbReference type="PROSITE-ProRule" id="PRU00339"/>
    </source>
</evidence>
<evidence type="ECO:0000256" key="1">
    <source>
        <dbReference type="ARBA" id="ARBA00022737"/>
    </source>
</evidence>
<evidence type="ECO:0000313" key="6">
    <source>
        <dbReference type="Proteomes" id="UP000005938"/>
    </source>
</evidence>
<evidence type="ECO:0000256" key="2">
    <source>
        <dbReference type="ARBA" id="ARBA00022803"/>
    </source>
</evidence>
<feature type="signal peptide" evidence="4">
    <location>
        <begin position="1"/>
        <end position="19"/>
    </location>
</feature>
<dbReference type="Proteomes" id="UP000005938">
    <property type="component" value="Unassembled WGS sequence"/>
</dbReference>
<dbReference type="AlphaFoldDB" id="I0WHR0"/>
<dbReference type="SUPFAM" id="SSF48452">
    <property type="entry name" value="TPR-like"/>
    <property type="match status" value="2"/>
</dbReference>
<dbReference type="PANTHER" id="PTHR44943:SF8">
    <property type="entry name" value="TPR REPEAT-CONTAINING PROTEIN MJ0263"/>
    <property type="match status" value="1"/>
</dbReference>
<evidence type="ECO:0000256" key="4">
    <source>
        <dbReference type="SAM" id="SignalP"/>
    </source>
</evidence>